<reference evidence="2 3" key="1">
    <citation type="journal article" date="2005" name="Arch. Microbiol.">
        <title>The genome sequence of an anaerobic aromatic-degrading denitrifying bacterium, strain EbN1.</title>
        <authorList>
            <person name="Rabus R."/>
            <person name="Kube M."/>
            <person name="Heider J."/>
            <person name="Beck A."/>
            <person name="Heitmann K."/>
            <person name="Widdel F."/>
            <person name="Reinhardt R."/>
        </authorList>
    </citation>
    <scope>NUCLEOTIDE SEQUENCE [LARGE SCALE GENOMIC DNA]</scope>
    <source>
        <strain evidence="2 3">EbN1</strain>
    </source>
</reference>
<proteinExistence type="predicted"/>
<accession>Q5P7K2</accession>
<keyword evidence="3" id="KW-1185">Reference proteome</keyword>
<organism evidence="2 3">
    <name type="scientific">Aromatoleum aromaticum (strain DSM 19018 / LMG 30748 / EbN1)</name>
    <name type="common">Azoarcus sp. (strain EbN1)</name>
    <dbReference type="NCBI Taxonomy" id="76114"/>
    <lineage>
        <taxon>Bacteria</taxon>
        <taxon>Pseudomonadati</taxon>
        <taxon>Pseudomonadota</taxon>
        <taxon>Betaproteobacteria</taxon>
        <taxon>Rhodocyclales</taxon>
        <taxon>Rhodocyclaceae</taxon>
        <taxon>Aromatoleum</taxon>
    </lineage>
</organism>
<evidence type="ECO:0000313" key="3">
    <source>
        <dbReference type="Proteomes" id="UP000006552"/>
    </source>
</evidence>
<dbReference type="Proteomes" id="UP000006552">
    <property type="component" value="Chromosome"/>
</dbReference>
<dbReference type="KEGG" id="eba:ebA1115"/>
<dbReference type="STRING" id="76114.ebA1115"/>
<dbReference type="AlphaFoldDB" id="Q5P7K2"/>
<dbReference type="HOGENOM" id="CLU_2614303_0_0_4"/>
<sequence>MTMYPEHAVETKALFLFADPGQRLPKHSTFDRIDILFDTPLSSRTPAAAPRMKRFGPFLRTNGDDAAIPGRTRRGDES</sequence>
<dbReference type="EMBL" id="CR555306">
    <property type="protein sequence ID" value="CAI06709.1"/>
    <property type="molecule type" value="Genomic_DNA"/>
</dbReference>
<evidence type="ECO:0000313" key="2">
    <source>
        <dbReference type="EMBL" id="CAI06709.1"/>
    </source>
</evidence>
<name>Q5P7K2_AROAE</name>
<gene>
    <name evidence="2" type="ORF">ebA1115</name>
</gene>
<feature type="region of interest" description="Disordered" evidence="1">
    <location>
        <begin position="46"/>
        <end position="78"/>
    </location>
</feature>
<protein>
    <submittedName>
        <fullName evidence="2">Uncharacterized protein</fullName>
    </submittedName>
</protein>
<evidence type="ECO:0000256" key="1">
    <source>
        <dbReference type="SAM" id="MobiDB-lite"/>
    </source>
</evidence>